<accession>A0A3M5V163</accession>
<reference evidence="1 2" key="1">
    <citation type="submission" date="2018-08" db="EMBL/GenBank/DDBJ databases">
        <title>Recombination of ecologically and evolutionarily significant loci maintains genetic cohesion in the Pseudomonas syringae species complex.</title>
        <authorList>
            <person name="Dillon M."/>
            <person name="Thakur S."/>
            <person name="Almeida R.N.D."/>
            <person name="Weir B.S."/>
            <person name="Guttman D.S."/>
        </authorList>
    </citation>
    <scope>NUCLEOTIDE SEQUENCE [LARGE SCALE GENOMIC DNA]</scope>
    <source>
        <strain evidence="1 2">ICMP 14479</strain>
    </source>
</reference>
<gene>
    <name evidence="1" type="ORF">ALP29_200683</name>
</gene>
<evidence type="ECO:0000313" key="2">
    <source>
        <dbReference type="Proteomes" id="UP000280395"/>
    </source>
</evidence>
<organism evidence="1 2">
    <name type="scientific">Pseudomonas syringae pv. avii</name>
    <dbReference type="NCBI Taxonomy" id="663959"/>
    <lineage>
        <taxon>Bacteria</taxon>
        <taxon>Pseudomonadati</taxon>
        <taxon>Pseudomonadota</taxon>
        <taxon>Gammaproteobacteria</taxon>
        <taxon>Pseudomonadales</taxon>
        <taxon>Pseudomonadaceae</taxon>
        <taxon>Pseudomonas</taxon>
        <taxon>Pseudomonas syringae</taxon>
    </lineage>
</organism>
<protein>
    <submittedName>
        <fullName evidence="1">Uncharacterized protein</fullName>
    </submittedName>
</protein>
<proteinExistence type="predicted"/>
<dbReference type="EMBL" id="RBUA01000984">
    <property type="protein sequence ID" value="RMU51920.1"/>
    <property type="molecule type" value="Genomic_DNA"/>
</dbReference>
<dbReference type="Proteomes" id="UP000280395">
    <property type="component" value="Unassembled WGS sequence"/>
</dbReference>
<name>A0A3M5V163_PSESX</name>
<comment type="caution">
    <text evidence="1">The sequence shown here is derived from an EMBL/GenBank/DDBJ whole genome shotgun (WGS) entry which is preliminary data.</text>
</comment>
<sequence>MISISALQCERLDGFLPPDVSIGELDAVNLIPRCRVAQEVIHHSQVVGSAVDPENQIIASSRNAYISCIEADQLDRVHLACSSFIGVVNNVLT</sequence>
<evidence type="ECO:0000313" key="1">
    <source>
        <dbReference type="EMBL" id="RMU51920.1"/>
    </source>
</evidence>
<dbReference type="AlphaFoldDB" id="A0A3M5V163"/>